<dbReference type="Pfam" id="PF02518">
    <property type="entry name" value="HATPase_c"/>
    <property type="match status" value="1"/>
</dbReference>
<organism evidence="15 16">
    <name type="scientific">Rhizobium oryziradicis</name>
    <dbReference type="NCBI Taxonomy" id="1867956"/>
    <lineage>
        <taxon>Bacteria</taxon>
        <taxon>Pseudomonadati</taxon>
        <taxon>Pseudomonadota</taxon>
        <taxon>Alphaproteobacteria</taxon>
        <taxon>Hyphomicrobiales</taxon>
        <taxon>Rhizobiaceae</taxon>
        <taxon>Rhizobium/Agrobacterium group</taxon>
        <taxon>Rhizobium</taxon>
    </lineage>
</organism>
<comment type="subcellular location">
    <subcellularLocation>
        <location evidence="2">Membrane</location>
        <topology evidence="2">Multi-pass membrane protein</topology>
    </subcellularLocation>
</comment>
<evidence type="ECO:0000313" key="15">
    <source>
        <dbReference type="EMBL" id="OLP42360.1"/>
    </source>
</evidence>
<keyword evidence="6 12" id="KW-0812">Transmembrane</keyword>
<evidence type="ECO:0000259" key="13">
    <source>
        <dbReference type="PROSITE" id="PS50109"/>
    </source>
</evidence>
<dbReference type="Pfam" id="PF00512">
    <property type="entry name" value="HisKA"/>
    <property type="match status" value="1"/>
</dbReference>
<dbReference type="InterPro" id="IPR003594">
    <property type="entry name" value="HATPase_dom"/>
</dbReference>
<keyword evidence="16" id="KW-1185">Reference proteome</keyword>
<feature type="domain" description="HAMP" evidence="14">
    <location>
        <begin position="175"/>
        <end position="227"/>
    </location>
</feature>
<dbReference type="InterPro" id="IPR003661">
    <property type="entry name" value="HisK_dim/P_dom"/>
</dbReference>
<dbReference type="InterPro" id="IPR036890">
    <property type="entry name" value="HATPase_C_sf"/>
</dbReference>
<dbReference type="Gene3D" id="1.10.287.130">
    <property type="match status" value="1"/>
</dbReference>
<dbReference type="InterPro" id="IPR003660">
    <property type="entry name" value="HAMP_dom"/>
</dbReference>
<dbReference type="SUPFAM" id="SSF55874">
    <property type="entry name" value="ATPase domain of HSP90 chaperone/DNA topoisomerase II/histidine kinase"/>
    <property type="match status" value="1"/>
</dbReference>
<evidence type="ECO:0000256" key="6">
    <source>
        <dbReference type="ARBA" id="ARBA00022692"/>
    </source>
</evidence>
<evidence type="ECO:0000256" key="7">
    <source>
        <dbReference type="ARBA" id="ARBA00022741"/>
    </source>
</evidence>
<evidence type="ECO:0000256" key="9">
    <source>
        <dbReference type="ARBA" id="ARBA00022840"/>
    </source>
</evidence>
<dbReference type="PROSITE" id="PS50109">
    <property type="entry name" value="HIS_KIN"/>
    <property type="match status" value="1"/>
</dbReference>
<dbReference type="SMART" id="SM00388">
    <property type="entry name" value="HisKA"/>
    <property type="match status" value="1"/>
</dbReference>
<feature type="transmembrane region" description="Helical" evidence="12">
    <location>
        <begin position="12"/>
        <end position="33"/>
    </location>
</feature>
<evidence type="ECO:0000256" key="8">
    <source>
        <dbReference type="ARBA" id="ARBA00022777"/>
    </source>
</evidence>
<dbReference type="GO" id="GO:0005524">
    <property type="term" value="F:ATP binding"/>
    <property type="evidence" value="ECO:0007669"/>
    <property type="project" value="UniProtKB-KW"/>
</dbReference>
<keyword evidence="11" id="KW-0902">Two-component regulatory system</keyword>
<reference evidence="15 16" key="1">
    <citation type="submission" date="2016-09" db="EMBL/GenBank/DDBJ databases">
        <title>Rhizobium oryziradicis sp. nov., isolated from the root of rice.</title>
        <authorList>
            <person name="Zhao J."/>
            <person name="Zhang X."/>
        </authorList>
    </citation>
    <scope>NUCLEOTIDE SEQUENCE [LARGE SCALE GENOMIC DNA]</scope>
    <source>
        <strain evidence="15 16">N19</strain>
    </source>
</reference>
<dbReference type="GO" id="GO:0005886">
    <property type="term" value="C:plasma membrane"/>
    <property type="evidence" value="ECO:0007669"/>
    <property type="project" value="TreeGrafter"/>
</dbReference>
<keyword evidence="4" id="KW-0597">Phosphoprotein</keyword>
<dbReference type="AlphaFoldDB" id="A0A1Q8ZKU1"/>
<keyword evidence="8 15" id="KW-0418">Kinase</keyword>
<evidence type="ECO:0000256" key="5">
    <source>
        <dbReference type="ARBA" id="ARBA00022679"/>
    </source>
</evidence>
<dbReference type="PROSITE" id="PS50885">
    <property type="entry name" value="HAMP"/>
    <property type="match status" value="1"/>
</dbReference>
<dbReference type="OrthoDB" id="9809766at2"/>
<dbReference type="PANTHER" id="PTHR45436">
    <property type="entry name" value="SENSOR HISTIDINE KINASE YKOH"/>
    <property type="match status" value="1"/>
</dbReference>
<protein>
    <recommendedName>
        <fullName evidence="3">histidine kinase</fullName>
        <ecNumber evidence="3">2.7.13.3</ecNumber>
    </recommendedName>
</protein>
<keyword evidence="10 12" id="KW-1133">Transmembrane helix</keyword>
<dbReference type="Proteomes" id="UP000186894">
    <property type="component" value="Unassembled WGS sequence"/>
</dbReference>
<keyword evidence="5" id="KW-0808">Transferase</keyword>
<dbReference type="InterPro" id="IPR050428">
    <property type="entry name" value="TCS_sensor_his_kinase"/>
</dbReference>
<evidence type="ECO:0000256" key="12">
    <source>
        <dbReference type="SAM" id="Phobius"/>
    </source>
</evidence>
<dbReference type="SMART" id="SM00387">
    <property type="entry name" value="HATPase_c"/>
    <property type="match status" value="1"/>
</dbReference>
<dbReference type="InterPro" id="IPR036097">
    <property type="entry name" value="HisK_dim/P_sf"/>
</dbReference>
<comment type="catalytic activity">
    <reaction evidence="1">
        <text>ATP + protein L-histidine = ADP + protein N-phospho-L-histidine.</text>
        <dbReference type="EC" id="2.7.13.3"/>
    </reaction>
</comment>
<comment type="caution">
    <text evidence="15">The sequence shown here is derived from an EMBL/GenBank/DDBJ whole genome shotgun (WGS) entry which is preliminary data.</text>
</comment>
<dbReference type="PANTHER" id="PTHR45436:SF14">
    <property type="entry name" value="SENSOR PROTEIN QSEC"/>
    <property type="match status" value="1"/>
</dbReference>
<evidence type="ECO:0000256" key="2">
    <source>
        <dbReference type="ARBA" id="ARBA00004141"/>
    </source>
</evidence>
<evidence type="ECO:0000259" key="14">
    <source>
        <dbReference type="PROSITE" id="PS50885"/>
    </source>
</evidence>
<dbReference type="EMBL" id="MKIM01000033">
    <property type="protein sequence ID" value="OLP42360.1"/>
    <property type="molecule type" value="Genomic_DNA"/>
</dbReference>
<keyword evidence="9" id="KW-0067">ATP-binding</keyword>
<dbReference type="Gene3D" id="3.30.565.10">
    <property type="entry name" value="Histidine kinase-like ATPase, C-terminal domain"/>
    <property type="match status" value="1"/>
</dbReference>
<sequence>MKNNSMTRRLILWISVTTAILWLIAAGLGAFVMQDEFGEIFDSGLQQTGDRLLPLVVDDLMQHDPQQPPVLDLANMSPQSDGHLIYQVRDEQGRVLMQSHPDSKVPFPAPLKVGFWQDDNYRIYTTAAVSNTIFVQVADSIAHRNISTLNATLAMMVPALALVPLSVIAAWLIIRLSLRPVEDFRQSISEKDKGNLQEIALTPLPNELQPIGRSVNLLLSRLRAALDAEREFTANSAHELRTPIAGALAQTQLLITDLQAPDAPARGAQIEASLTKLSKLVEKLLQLSRAEAGIGATGEPVNLLPVLDLVVEDFKRAGADRLIYHRADTEQLRCPVSEDAFAIAIRNMIENALHHGLKSQPVEISIVDGRSILVTNGAEALSDAQLLAIQKRFQRGNSTAPGSGLGLSIIERLAKQMNARFEIASPARGHVDGFEACLTLPVCA</sequence>
<evidence type="ECO:0000313" key="16">
    <source>
        <dbReference type="Proteomes" id="UP000186894"/>
    </source>
</evidence>
<evidence type="ECO:0000256" key="11">
    <source>
        <dbReference type="ARBA" id="ARBA00023012"/>
    </source>
</evidence>
<dbReference type="GO" id="GO:0000155">
    <property type="term" value="F:phosphorelay sensor kinase activity"/>
    <property type="evidence" value="ECO:0007669"/>
    <property type="project" value="InterPro"/>
</dbReference>
<accession>A0A1Q8ZKU1</accession>
<evidence type="ECO:0000256" key="10">
    <source>
        <dbReference type="ARBA" id="ARBA00022989"/>
    </source>
</evidence>
<dbReference type="CDD" id="cd00082">
    <property type="entry name" value="HisKA"/>
    <property type="match status" value="1"/>
</dbReference>
<feature type="transmembrane region" description="Helical" evidence="12">
    <location>
        <begin position="153"/>
        <end position="174"/>
    </location>
</feature>
<feature type="domain" description="Histidine kinase" evidence="13">
    <location>
        <begin position="235"/>
        <end position="444"/>
    </location>
</feature>
<keyword evidence="7" id="KW-0547">Nucleotide-binding</keyword>
<evidence type="ECO:0000256" key="3">
    <source>
        <dbReference type="ARBA" id="ARBA00012438"/>
    </source>
</evidence>
<proteinExistence type="predicted"/>
<gene>
    <name evidence="15" type="ORF">BJF95_13010</name>
</gene>
<keyword evidence="12" id="KW-0472">Membrane</keyword>
<evidence type="ECO:0000256" key="4">
    <source>
        <dbReference type="ARBA" id="ARBA00022553"/>
    </source>
</evidence>
<evidence type="ECO:0000256" key="1">
    <source>
        <dbReference type="ARBA" id="ARBA00000085"/>
    </source>
</evidence>
<name>A0A1Q8ZKU1_9HYPH</name>
<dbReference type="InterPro" id="IPR005467">
    <property type="entry name" value="His_kinase_dom"/>
</dbReference>
<dbReference type="SUPFAM" id="SSF47384">
    <property type="entry name" value="Homodimeric domain of signal transducing histidine kinase"/>
    <property type="match status" value="1"/>
</dbReference>
<dbReference type="STRING" id="1867956.BJF95_13010"/>
<dbReference type="EC" id="2.7.13.3" evidence="3"/>